<comment type="caution">
    <text evidence="2">The sequence shown here is derived from an EMBL/GenBank/DDBJ whole genome shotgun (WGS) entry which is preliminary data.</text>
</comment>
<dbReference type="PANTHER" id="PTHR15503">
    <property type="entry name" value="LDOC1 RELATED"/>
    <property type="match status" value="1"/>
</dbReference>
<protein>
    <submittedName>
        <fullName evidence="2">Retrotransposon protein, putative, ty3-gypsy subclass</fullName>
    </submittedName>
</protein>
<sequence>MKDEPMTDRVPLTLEMDVATRHLWLTSLRNFMALKVPLVCCYGLNVSSRASKGNDSERKRHEDQQRNQGTARGEKEIMGGDQHARNVEVLVTLGIFSREFRPLLDLKSECLKDSYTIEYANGHEYEAREILLDCKLNLTDKLFDIDLILIELKSFDVVIGMNWLTEFQAKINCLEKVLQIPLEGGETLCVHREKPVRDLKIVSAIKMCKYLEKECFAFLAHVVDKDPKVKLIQDTPVVRDYPEVFPEDFPRLPPPRQVEFQIDPN</sequence>
<evidence type="ECO:0000313" key="3">
    <source>
        <dbReference type="Proteomes" id="UP001151760"/>
    </source>
</evidence>
<feature type="region of interest" description="Disordered" evidence="1">
    <location>
        <begin position="49"/>
        <end position="78"/>
    </location>
</feature>
<evidence type="ECO:0000256" key="1">
    <source>
        <dbReference type="SAM" id="MobiDB-lite"/>
    </source>
</evidence>
<dbReference type="InterPro" id="IPR021109">
    <property type="entry name" value="Peptidase_aspartic_dom_sf"/>
</dbReference>
<dbReference type="PANTHER" id="PTHR15503:SF45">
    <property type="entry name" value="RNA-DIRECTED DNA POLYMERASE HOMOLOG"/>
    <property type="match status" value="1"/>
</dbReference>
<dbReference type="CDD" id="cd00303">
    <property type="entry name" value="retropepsin_like"/>
    <property type="match status" value="1"/>
</dbReference>
<organism evidence="2 3">
    <name type="scientific">Tanacetum coccineum</name>
    <dbReference type="NCBI Taxonomy" id="301880"/>
    <lineage>
        <taxon>Eukaryota</taxon>
        <taxon>Viridiplantae</taxon>
        <taxon>Streptophyta</taxon>
        <taxon>Embryophyta</taxon>
        <taxon>Tracheophyta</taxon>
        <taxon>Spermatophyta</taxon>
        <taxon>Magnoliopsida</taxon>
        <taxon>eudicotyledons</taxon>
        <taxon>Gunneridae</taxon>
        <taxon>Pentapetalae</taxon>
        <taxon>asterids</taxon>
        <taxon>campanulids</taxon>
        <taxon>Asterales</taxon>
        <taxon>Asteraceae</taxon>
        <taxon>Asteroideae</taxon>
        <taxon>Anthemideae</taxon>
        <taxon>Anthemidinae</taxon>
        <taxon>Tanacetum</taxon>
    </lineage>
</organism>
<dbReference type="InterPro" id="IPR032567">
    <property type="entry name" value="RTL1-rel"/>
</dbReference>
<feature type="compositionally biased region" description="Basic and acidic residues" evidence="1">
    <location>
        <begin position="52"/>
        <end position="65"/>
    </location>
</feature>
<dbReference type="Proteomes" id="UP001151760">
    <property type="component" value="Unassembled WGS sequence"/>
</dbReference>
<dbReference type="Pfam" id="PF08284">
    <property type="entry name" value="RVP_2"/>
    <property type="match status" value="1"/>
</dbReference>
<gene>
    <name evidence="2" type="ORF">Tco_0707229</name>
</gene>
<keyword evidence="3" id="KW-1185">Reference proteome</keyword>
<reference evidence="2" key="1">
    <citation type="journal article" date="2022" name="Int. J. Mol. Sci.">
        <title>Draft Genome of Tanacetum Coccineum: Genomic Comparison of Closely Related Tanacetum-Family Plants.</title>
        <authorList>
            <person name="Yamashiro T."/>
            <person name="Shiraishi A."/>
            <person name="Nakayama K."/>
            <person name="Satake H."/>
        </authorList>
    </citation>
    <scope>NUCLEOTIDE SEQUENCE</scope>
</reference>
<accession>A0ABQ4YBT0</accession>
<name>A0ABQ4YBT0_9ASTR</name>
<dbReference type="Gene3D" id="2.40.70.10">
    <property type="entry name" value="Acid Proteases"/>
    <property type="match status" value="1"/>
</dbReference>
<reference evidence="2" key="2">
    <citation type="submission" date="2022-01" db="EMBL/GenBank/DDBJ databases">
        <authorList>
            <person name="Yamashiro T."/>
            <person name="Shiraishi A."/>
            <person name="Satake H."/>
            <person name="Nakayama K."/>
        </authorList>
    </citation>
    <scope>NUCLEOTIDE SEQUENCE</scope>
</reference>
<evidence type="ECO:0000313" key="2">
    <source>
        <dbReference type="EMBL" id="GJS74388.1"/>
    </source>
</evidence>
<proteinExistence type="predicted"/>
<dbReference type="EMBL" id="BQNB010010227">
    <property type="protein sequence ID" value="GJS74388.1"/>
    <property type="molecule type" value="Genomic_DNA"/>
</dbReference>